<dbReference type="OrthoDB" id="4421226at2"/>
<gene>
    <name evidence="2" type="ORF">CDES_09835</name>
</gene>
<dbReference type="STRING" id="931089.CDES_09835"/>
<feature type="domain" description="SAV-6107-like HEPN" evidence="1">
    <location>
        <begin position="48"/>
        <end position="129"/>
    </location>
</feature>
<dbReference type="Proteomes" id="UP000068067">
    <property type="component" value="Chromosome"/>
</dbReference>
<reference evidence="2 3" key="1">
    <citation type="submission" date="2014-08" db="EMBL/GenBank/DDBJ databases">
        <title>Complete genome sequence of Corynebacterium deserti GIMN1.010 (=DSM 45689), isolated from desert sand in western China.</title>
        <authorList>
            <person name="Ruckert C."/>
            <person name="Albersmeier A."/>
            <person name="Kalinowski J."/>
        </authorList>
    </citation>
    <scope>NUCLEOTIDE SEQUENCE [LARGE SCALE GENOMIC DNA]</scope>
    <source>
        <strain evidence="2 3">GIMN1.010</strain>
    </source>
</reference>
<proteinExistence type="predicted"/>
<dbReference type="EMBL" id="CP009220">
    <property type="protein sequence ID" value="ALC06352.1"/>
    <property type="molecule type" value="Genomic_DNA"/>
</dbReference>
<organism evidence="2 3">
    <name type="scientific">Corynebacterium deserti GIMN1.010</name>
    <dbReference type="NCBI Taxonomy" id="931089"/>
    <lineage>
        <taxon>Bacteria</taxon>
        <taxon>Bacillati</taxon>
        <taxon>Actinomycetota</taxon>
        <taxon>Actinomycetes</taxon>
        <taxon>Mycobacteriales</taxon>
        <taxon>Corynebacteriaceae</taxon>
        <taxon>Corynebacterium</taxon>
    </lineage>
</organism>
<dbReference type="InterPro" id="IPR040891">
    <property type="entry name" value="HEPN_SAV_6107"/>
</dbReference>
<dbReference type="Pfam" id="PF18726">
    <property type="entry name" value="HEPN_SAV_6107"/>
    <property type="match status" value="1"/>
</dbReference>
<name>A0A0M4CGZ3_9CORY</name>
<dbReference type="PATRIC" id="fig|931089.4.peg.1990"/>
<protein>
    <recommendedName>
        <fullName evidence="1">SAV-6107-like HEPN domain-containing protein</fullName>
    </recommendedName>
</protein>
<dbReference type="RefSeq" id="WP_053545298.1">
    <property type="nucleotide sequence ID" value="NZ_CP009220.1"/>
</dbReference>
<accession>A0A0M4CGZ3</accession>
<evidence type="ECO:0000259" key="1">
    <source>
        <dbReference type="Pfam" id="PF18726"/>
    </source>
</evidence>
<evidence type="ECO:0000313" key="3">
    <source>
        <dbReference type="Proteomes" id="UP000068067"/>
    </source>
</evidence>
<evidence type="ECO:0000313" key="2">
    <source>
        <dbReference type="EMBL" id="ALC06352.1"/>
    </source>
</evidence>
<sequence>MGEIVSATTRFGRSGGKREQFLSKAQILIEQAHTYRGEGDLLLALEMSYQSALRAAGAIIAGSAVASRKRKPKSAWDQLRLVGDEAAMWAEELSAFSTIRSRANSGLEISLSPAELDNFMARVSLFLEEAEFGFGFLRDAA</sequence>
<keyword evidence="3" id="KW-1185">Reference proteome</keyword>
<dbReference type="KEGG" id="cdx:CDES_09835"/>
<dbReference type="AlphaFoldDB" id="A0A0M4CGZ3"/>